<sequence>MPSSCLCFLSLLYPLVSTDLWSLLSSASFCQDRKYASIEHLLYTRQFSSIFPVPTSLTSPFFLLHLLFLKTFSREHLLYSRRRTSHIVSSCLSPSLCSLGPLPGMSKSLERAPTVCARICPLVPPCASSPLLDSSPGHQAPSAPTASLWCPLPQPPTLPPVPGPPFSPGPSSREDSVHILSDPCAPPHLHTLLLVPLAPPLLSAPQAMSWGGGGQALTTCCVLFPKPSPFFLPLCLPSPPPITTPRPAFSGLSARGERAFNKHLLCDHGLT</sequence>
<keyword evidence="1" id="KW-0732">Signal</keyword>
<organism evidence="2 3">
    <name type="scientific">Myotis myotis</name>
    <name type="common">Greater mouse-eared bat</name>
    <name type="synonym">Vespertilio myotis</name>
    <dbReference type="NCBI Taxonomy" id="51298"/>
    <lineage>
        <taxon>Eukaryota</taxon>
        <taxon>Metazoa</taxon>
        <taxon>Chordata</taxon>
        <taxon>Craniata</taxon>
        <taxon>Vertebrata</taxon>
        <taxon>Euteleostomi</taxon>
        <taxon>Mammalia</taxon>
        <taxon>Eutheria</taxon>
        <taxon>Laurasiatheria</taxon>
        <taxon>Chiroptera</taxon>
        <taxon>Yangochiroptera</taxon>
        <taxon>Vespertilionidae</taxon>
        <taxon>Myotis</taxon>
    </lineage>
</organism>
<dbReference type="EMBL" id="JABWUV010000028">
    <property type="protein sequence ID" value="KAF6274958.1"/>
    <property type="molecule type" value="Genomic_DNA"/>
</dbReference>
<evidence type="ECO:0000313" key="3">
    <source>
        <dbReference type="Proteomes" id="UP000527355"/>
    </source>
</evidence>
<feature type="signal peptide" evidence="1">
    <location>
        <begin position="1"/>
        <end position="18"/>
    </location>
</feature>
<protein>
    <submittedName>
        <fullName evidence="2">Uncharacterized protein</fullName>
    </submittedName>
</protein>
<reference evidence="2 3" key="1">
    <citation type="journal article" date="2020" name="Nature">
        <title>Six reference-quality genomes reveal evolution of bat adaptations.</title>
        <authorList>
            <person name="Jebb D."/>
            <person name="Huang Z."/>
            <person name="Pippel M."/>
            <person name="Hughes G.M."/>
            <person name="Lavrichenko K."/>
            <person name="Devanna P."/>
            <person name="Winkler S."/>
            <person name="Jermiin L.S."/>
            <person name="Skirmuntt E.C."/>
            <person name="Katzourakis A."/>
            <person name="Burkitt-Gray L."/>
            <person name="Ray D.A."/>
            <person name="Sullivan K.A.M."/>
            <person name="Roscito J.G."/>
            <person name="Kirilenko B.M."/>
            <person name="Davalos L.M."/>
            <person name="Corthals A.P."/>
            <person name="Power M.L."/>
            <person name="Jones G."/>
            <person name="Ransome R.D."/>
            <person name="Dechmann D.K.N."/>
            <person name="Locatelli A.G."/>
            <person name="Puechmaille S.J."/>
            <person name="Fedrigo O."/>
            <person name="Jarvis E.D."/>
            <person name="Hiller M."/>
            <person name="Vernes S.C."/>
            <person name="Myers E.W."/>
            <person name="Teeling E.C."/>
        </authorList>
    </citation>
    <scope>NUCLEOTIDE SEQUENCE [LARGE SCALE GENOMIC DNA]</scope>
    <source>
        <strain evidence="2">MMyoMyo1</strain>
        <tissue evidence="2">Flight muscle</tissue>
    </source>
</reference>
<feature type="chain" id="PRO_5029499260" evidence="1">
    <location>
        <begin position="19"/>
        <end position="271"/>
    </location>
</feature>
<evidence type="ECO:0000313" key="2">
    <source>
        <dbReference type="EMBL" id="KAF6274958.1"/>
    </source>
</evidence>
<accession>A0A7J7RFQ1</accession>
<dbReference type="Proteomes" id="UP000527355">
    <property type="component" value="Unassembled WGS sequence"/>
</dbReference>
<gene>
    <name evidence="2" type="ORF">mMyoMyo1_010364</name>
</gene>
<dbReference type="AlphaFoldDB" id="A0A7J7RFQ1"/>
<comment type="caution">
    <text evidence="2">The sequence shown here is derived from an EMBL/GenBank/DDBJ whole genome shotgun (WGS) entry which is preliminary data.</text>
</comment>
<keyword evidence="3" id="KW-1185">Reference proteome</keyword>
<evidence type="ECO:0000256" key="1">
    <source>
        <dbReference type="SAM" id="SignalP"/>
    </source>
</evidence>
<proteinExistence type="predicted"/>
<name>A0A7J7RFQ1_MYOMY</name>